<evidence type="ECO:0000313" key="6">
    <source>
        <dbReference type="Proteomes" id="UP000013015"/>
    </source>
</evidence>
<dbReference type="Pfam" id="PF00294">
    <property type="entry name" value="PfkB"/>
    <property type="match status" value="1"/>
</dbReference>
<dbReference type="SUPFAM" id="SSF53613">
    <property type="entry name" value="Ribokinase-like"/>
    <property type="match status" value="1"/>
</dbReference>
<feature type="region of interest" description="Disordered" evidence="3">
    <location>
        <begin position="333"/>
        <end position="363"/>
    </location>
</feature>
<feature type="domain" description="Carbohydrate kinase PfkB" evidence="4">
    <location>
        <begin position="15"/>
        <end position="304"/>
    </location>
</feature>
<dbReference type="Gene3D" id="3.40.1190.20">
    <property type="match status" value="1"/>
</dbReference>
<accession>N6W7E4</accession>
<name>N6W7E4_9ACTO</name>
<dbReference type="eggNOG" id="COG0524">
    <property type="taxonomic scope" value="Bacteria"/>
</dbReference>
<dbReference type="PANTHER" id="PTHR10584:SF166">
    <property type="entry name" value="RIBOKINASE"/>
    <property type="match status" value="1"/>
</dbReference>
<gene>
    <name evidence="5" type="primary">scrK</name>
    <name evidence="5" type="ORF">HMPREF9004_1029</name>
</gene>
<dbReference type="PRINTS" id="PR00990">
    <property type="entry name" value="RIBOKINASE"/>
</dbReference>
<dbReference type="HOGENOM" id="CLU_027634_1_1_11"/>
<keyword evidence="6" id="KW-1185">Reference proteome</keyword>
<dbReference type="AlphaFoldDB" id="N6W7E4"/>
<dbReference type="OrthoDB" id="9813569at2"/>
<keyword evidence="2 5" id="KW-0418">Kinase</keyword>
<reference evidence="5 6" key="1">
    <citation type="submission" date="2013-03" db="EMBL/GenBank/DDBJ databases">
        <title>Reference genome for the Human Microbiome Project.</title>
        <authorList>
            <person name="Aqrawi P."/>
            <person name="Ayvaz T."/>
            <person name="Bess C."/>
            <person name="Blankenburg K."/>
            <person name="Coyle M."/>
            <person name="Deng J."/>
            <person name="Forbes L."/>
            <person name="Fowler G."/>
            <person name="Francisco L."/>
            <person name="Fu Q."/>
            <person name="Gibbs R."/>
            <person name="Gross S."/>
            <person name="Gubbala S."/>
            <person name="Hale W."/>
            <person name="Hemphill L."/>
            <person name="Highlander S."/>
            <person name="Hirani K."/>
            <person name="Jackson L."/>
            <person name="Jakkamsetti A."/>
            <person name="Javaid M."/>
            <person name="Jayaseelan J.C."/>
            <person name="Jiang H."/>
            <person name="Joshi V."/>
            <person name="Korchina V."/>
            <person name="Kovar C."/>
            <person name="Lara F."/>
            <person name="Lee S."/>
            <person name="Liu Y."/>
            <person name="Mata R."/>
            <person name="Mathew T."/>
            <person name="Munidasa M."/>
            <person name="Muzny D."/>
            <person name="Nazareth L."/>
            <person name="Ngo R."/>
            <person name="Nguyen L."/>
            <person name="Nguyen N."/>
            <person name="Okwuonu G."/>
            <person name="Ongeri F."/>
            <person name="Palculict T."/>
            <person name="Patil S."/>
            <person name="Petrosino J."/>
            <person name="Pham C."/>
            <person name="Pham P."/>
            <person name="Pu L.-L."/>
            <person name="Qin X."/>
            <person name="Qu J."/>
            <person name="Reid J."/>
            <person name="Ross M."/>
            <person name="Ruth R."/>
            <person name="Saada N."/>
            <person name="San Lucas F."/>
            <person name="Santibanez J."/>
            <person name="Shang Y."/>
            <person name="Simmons D."/>
            <person name="Song X.-Z."/>
            <person name="Tang L.-Y."/>
            <person name="Thornton R."/>
            <person name="Warren J."/>
            <person name="Weissenberger G."/>
            <person name="Wilczek-Boney K."/>
            <person name="Worley K."/>
            <person name="Youmans B."/>
            <person name="Zhang J."/>
            <person name="Zhang L."/>
            <person name="Zhao Z."/>
            <person name="Zhou C."/>
            <person name="Zhu D."/>
            <person name="Zhu Y."/>
        </authorList>
    </citation>
    <scope>NUCLEOTIDE SEQUENCE [LARGE SCALE GENOMIC DNA]</scope>
    <source>
        <strain evidence="5 6">F0333</strain>
    </source>
</reference>
<feature type="compositionally biased region" description="Acidic residues" evidence="3">
    <location>
        <begin position="338"/>
        <end position="350"/>
    </location>
</feature>
<evidence type="ECO:0000313" key="5">
    <source>
        <dbReference type="EMBL" id="ENO18460.1"/>
    </source>
</evidence>
<organism evidence="5 6">
    <name type="scientific">Schaalia cardiffensis F0333</name>
    <dbReference type="NCBI Taxonomy" id="888050"/>
    <lineage>
        <taxon>Bacteria</taxon>
        <taxon>Bacillati</taxon>
        <taxon>Actinomycetota</taxon>
        <taxon>Actinomycetes</taxon>
        <taxon>Actinomycetales</taxon>
        <taxon>Actinomycetaceae</taxon>
        <taxon>Schaalia</taxon>
    </lineage>
</organism>
<dbReference type="InterPro" id="IPR002139">
    <property type="entry name" value="Ribo/fructo_kinase"/>
</dbReference>
<dbReference type="STRING" id="888050.HMPREF9004_1029"/>
<keyword evidence="1 5" id="KW-0808">Transferase</keyword>
<dbReference type="PANTHER" id="PTHR10584">
    <property type="entry name" value="SUGAR KINASE"/>
    <property type="match status" value="1"/>
</dbReference>
<proteinExistence type="predicted"/>
<evidence type="ECO:0000256" key="3">
    <source>
        <dbReference type="SAM" id="MobiDB-lite"/>
    </source>
</evidence>
<evidence type="ECO:0000259" key="4">
    <source>
        <dbReference type="Pfam" id="PF00294"/>
    </source>
</evidence>
<evidence type="ECO:0000256" key="2">
    <source>
        <dbReference type="ARBA" id="ARBA00022777"/>
    </source>
</evidence>
<dbReference type="RefSeq" id="WP_005963059.1">
    <property type="nucleotide sequence ID" value="NZ_CP040505.1"/>
</dbReference>
<dbReference type="InterPro" id="IPR029056">
    <property type="entry name" value="Ribokinase-like"/>
</dbReference>
<dbReference type="PATRIC" id="fig|888050.3.peg.975"/>
<sequence>MPLGESPAPTPKVCVAGPLVLALVMGPLEHAPRAGEEQISPTSSIAPGGSANQAIALARLGLDTELICSIGIDEAGALVRQMLTAHHVDLEHAARVPSQAITVALGFEGDRALTTSGDLKVPALSKLRAAPHALVAELGVLADNADTLSEWRQRGCVDRIGEGGELIDRTWVLSECRWDPTGQWKQSDLDPLKYVDVFSLNEHEAVSYTRKSDAKSAARQLLWQVPSVVVTRGADGVFAVIDDEEISLPAAPARTIDPTSAGHAFSAALVYARVKGMHPRAAISMAMLAAARSTESMGSFLAAPTLQELCEWTKTCDVPEGYDLAFLDLAQESAESASDQEDAGLSDEDPRDGSAFEVATDIA</sequence>
<dbReference type="InterPro" id="IPR011611">
    <property type="entry name" value="PfkB_dom"/>
</dbReference>
<dbReference type="GO" id="GO:0008865">
    <property type="term" value="F:fructokinase activity"/>
    <property type="evidence" value="ECO:0007669"/>
    <property type="project" value="UniProtKB-EC"/>
</dbReference>
<dbReference type="EC" id="2.7.1.4" evidence="5"/>
<protein>
    <submittedName>
        <fullName evidence="5">Fructokinase</fullName>
        <ecNumber evidence="5">2.7.1.4</ecNumber>
    </submittedName>
</protein>
<evidence type="ECO:0000256" key="1">
    <source>
        <dbReference type="ARBA" id="ARBA00022679"/>
    </source>
</evidence>
<dbReference type="Proteomes" id="UP000013015">
    <property type="component" value="Unassembled WGS sequence"/>
</dbReference>
<dbReference type="EMBL" id="AQHZ01000015">
    <property type="protein sequence ID" value="ENO18460.1"/>
    <property type="molecule type" value="Genomic_DNA"/>
</dbReference>
<dbReference type="GO" id="GO:0005829">
    <property type="term" value="C:cytosol"/>
    <property type="evidence" value="ECO:0007669"/>
    <property type="project" value="TreeGrafter"/>
</dbReference>
<comment type="caution">
    <text evidence="5">The sequence shown here is derived from an EMBL/GenBank/DDBJ whole genome shotgun (WGS) entry which is preliminary data.</text>
</comment>